<name>Q0UIT7_PHANO</name>
<protein>
    <recommendedName>
        <fullName evidence="2">Xylanolytic transcriptional activator regulatory domain-containing protein</fullName>
    </recommendedName>
</protein>
<reference evidence="4" key="1">
    <citation type="journal article" date="2007" name="Plant Cell">
        <title>Dothideomycete-plant interactions illuminated by genome sequencing and EST analysis of the wheat pathogen Stagonospora nodorum.</title>
        <authorList>
            <person name="Hane J.K."/>
            <person name="Lowe R.G."/>
            <person name="Solomon P.S."/>
            <person name="Tan K.C."/>
            <person name="Schoch C.L."/>
            <person name="Spatafora J.W."/>
            <person name="Crous P.W."/>
            <person name="Kodira C."/>
            <person name="Birren B.W."/>
            <person name="Galagan J.E."/>
            <person name="Torriani S.F."/>
            <person name="McDonald B.A."/>
            <person name="Oliver R.P."/>
        </authorList>
    </citation>
    <scope>NUCLEOTIDE SEQUENCE [LARGE SCALE GENOMIC DNA]</scope>
    <source>
        <strain evidence="4">SN15 / ATCC MYA-4574 / FGSC 10173</strain>
    </source>
</reference>
<dbReference type="AlphaFoldDB" id="Q0UIT7"/>
<evidence type="ECO:0000313" key="4">
    <source>
        <dbReference type="Proteomes" id="UP000001055"/>
    </source>
</evidence>
<dbReference type="HOGENOM" id="CLU_834471_0_0_1"/>
<evidence type="ECO:0000259" key="2">
    <source>
        <dbReference type="Pfam" id="PF04082"/>
    </source>
</evidence>
<dbReference type="RefSeq" id="XP_001798647.1">
    <property type="nucleotide sequence ID" value="XM_001798595.1"/>
</dbReference>
<keyword evidence="1" id="KW-0539">Nucleus</keyword>
<evidence type="ECO:0000256" key="1">
    <source>
        <dbReference type="ARBA" id="ARBA00023242"/>
    </source>
</evidence>
<dbReference type="Proteomes" id="UP000001055">
    <property type="component" value="Unassembled WGS sequence"/>
</dbReference>
<dbReference type="InParanoid" id="Q0UIT7"/>
<evidence type="ECO:0000313" key="3">
    <source>
        <dbReference type="EMBL" id="EAT84603.2"/>
    </source>
</evidence>
<dbReference type="STRING" id="321614.Q0UIT7"/>
<proteinExistence type="predicted"/>
<dbReference type="GO" id="GO:0006351">
    <property type="term" value="P:DNA-templated transcription"/>
    <property type="evidence" value="ECO:0007669"/>
    <property type="project" value="InterPro"/>
</dbReference>
<dbReference type="eggNOG" id="ENOG502QQXX">
    <property type="taxonomic scope" value="Eukaryota"/>
</dbReference>
<dbReference type="VEuPathDB" id="FungiDB:JI435_083270"/>
<dbReference type="KEGG" id="pno:SNOG_08327"/>
<dbReference type="PANTHER" id="PTHR31668">
    <property type="entry name" value="GLUCOSE TRANSPORT TRANSCRIPTION REGULATOR RGT1-RELATED-RELATED"/>
    <property type="match status" value="1"/>
</dbReference>
<organism evidence="3 4">
    <name type="scientific">Phaeosphaeria nodorum (strain SN15 / ATCC MYA-4574 / FGSC 10173)</name>
    <name type="common">Glume blotch fungus</name>
    <name type="synonym">Parastagonospora nodorum</name>
    <dbReference type="NCBI Taxonomy" id="321614"/>
    <lineage>
        <taxon>Eukaryota</taxon>
        <taxon>Fungi</taxon>
        <taxon>Dikarya</taxon>
        <taxon>Ascomycota</taxon>
        <taxon>Pezizomycotina</taxon>
        <taxon>Dothideomycetes</taxon>
        <taxon>Pleosporomycetidae</taxon>
        <taxon>Pleosporales</taxon>
        <taxon>Pleosporineae</taxon>
        <taxon>Phaeosphaeriaceae</taxon>
        <taxon>Parastagonospora</taxon>
    </lineage>
</organism>
<dbReference type="InterPro" id="IPR050797">
    <property type="entry name" value="Carb_Metab_Trans_Reg"/>
</dbReference>
<dbReference type="CDD" id="cd12148">
    <property type="entry name" value="fungal_TF_MHR"/>
    <property type="match status" value="1"/>
</dbReference>
<feature type="domain" description="Xylanolytic transcriptional activator regulatory" evidence="2">
    <location>
        <begin position="3"/>
        <end position="106"/>
    </location>
</feature>
<dbReference type="InterPro" id="IPR007219">
    <property type="entry name" value="XnlR_reg_dom"/>
</dbReference>
<dbReference type="GO" id="GO:0008270">
    <property type="term" value="F:zinc ion binding"/>
    <property type="evidence" value="ECO:0007669"/>
    <property type="project" value="InterPro"/>
</dbReference>
<dbReference type="GO" id="GO:0003677">
    <property type="term" value="F:DNA binding"/>
    <property type="evidence" value="ECO:0007669"/>
    <property type="project" value="InterPro"/>
</dbReference>
<dbReference type="PANTHER" id="PTHR31668:SF4">
    <property type="entry name" value="TRANSCRIPTIONAL ACTIVATOR PROTEIN DAL81"/>
    <property type="match status" value="1"/>
</dbReference>
<dbReference type="EMBL" id="CH445336">
    <property type="protein sequence ID" value="EAT84603.2"/>
    <property type="molecule type" value="Genomic_DNA"/>
</dbReference>
<dbReference type="Pfam" id="PF04082">
    <property type="entry name" value="Fungal_trans"/>
    <property type="match status" value="1"/>
</dbReference>
<sequence>MQDKWGSLVHGRPSHINTVDWEVQHLEEEDFPENAADEDEEDGSTEVEKGRTLFCEMIKLTEILGRILSTFYTLKAEREVERRASEGVLWILERAKPLQLELRQWFSSLPDVLKMGNLAARKLSSTDDPSLRSICRQAAQVRLKSAMDFVSSLRPEHLQSFWYSASKYNFALVGTFISLLWATATDPNEASLYKKSLDEYRWVLRLSSKSADFLEHAIAMLATSTGVLVKAIPDTLDATRILNRHLKRMNNSSESAYQSELELHNETSPENVVGDTPPGSESMVREWDQNHAWFGVSVDGGGGFGETLGEIDLSNHYSGLGAAQSHFLYQPLQ</sequence>
<gene>
    <name evidence="3" type="ORF">SNOG_08327</name>
</gene>
<accession>Q0UIT7</accession>
<dbReference type="GeneID" id="5975545"/>